<dbReference type="STRING" id="272562.CA_C1635"/>
<proteinExistence type="inferred from homology"/>
<dbReference type="PANTHER" id="PTHR37296">
    <property type="entry name" value="CONSERVED VIRULENCE FACTOR B"/>
    <property type="match status" value="1"/>
</dbReference>
<evidence type="ECO:0000259" key="2">
    <source>
        <dbReference type="SMART" id="SM00316"/>
    </source>
</evidence>
<dbReference type="PATRIC" id="fig|272562.8.peg.1835"/>
<dbReference type="InterPro" id="IPR039566">
    <property type="entry name" value="CvfB_S1_st"/>
</dbReference>
<name>Q97IK5_CLOAB</name>
<evidence type="ECO:0000313" key="4">
    <source>
        <dbReference type="Proteomes" id="UP000000814"/>
    </source>
</evidence>
<dbReference type="Pfam" id="PF13509">
    <property type="entry name" value="S1_2"/>
    <property type="match status" value="2"/>
</dbReference>
<dbReference type="PIR" id="G97101">
    <property type="entry name" value="G97101"/>
</dbReference>
<dbReference type="KEGG" id="cac:CA_C1635"/>
<dbReference type="HOGENOM" id="CLU_064885_0_1_9"/>
<dbReference type="GeneID" id="44998132"/>
<dbReference type="Gene3D" id="1.10.10.10">
    <property type="entry name" value="Winged helix-like DNA-binding domain superfamily/Winged helix DNA-binding domain"/>
    <property type="match status" value="1"/>
</dbReference>
<dbReference type="EMBL" id="AE001437">
    <property type="protein sequence ID" value="AAK79602.1"/>
    <property type="molecule type" value="Genomic_DNA"/>
</dbReference>
<dbReference type="Gene3D" id="2.40.50.140">
    <property type="entry name" value="Nucleic acid-binding proteins"/>
    <property type="match status" value="1"/>
</dbReference>
<dbReference type="InterPro" id="IPR036388">
    <property type="entry name" value="WH-like_DNA-bd_sf"/>
</dbReference>
<feature type="domain" description="S1 motif" evidence="2">
    <location>
        <begin position="3"/>
        <end position="68"/>
    </location>
</feature>
<evidence type="ECO:0000256" key="1">
    <source>
        <dbReference type="PIRNR" id="PIRNR012524"/>
    </source>
</evidence>
<organism evidence="3 4">
    <name type="scientific">Clostridium acetobutylicum (strain ATCC 824 / DSM 792 / JCM 1419 / IAM 19013 / LMG 5710 / NBRC 13948 / NRRL B-527 / VKM B-1787 / 2291 / W)</name>
    <dbReference type="NCBI Taxonomy" id="272562"/>
    <lineage>
        <taxon>Bacteria</taxon>
        <taxon>Bacillati</taxon>
        <taxon>Bacillota</taxon>
        <taxon>Clostridia</taxon>
        <taxon>Eubacteriales</taxon>
        <taxon>Clostridiaceae</taxon>
        <taxon>Clostridium</taxon>
    </lineage>
</organism>
<dbReference type="Proteomes" id="UP000000814">
    <property type="component" value="Chromosome"/>
</dbReference>
<dbReference type="InterPro" id="IPR014464">
    <property type="entry name" value="CvfB_fam"/>
</dbReference>
<dbReference type="InterPro" id="IPR003029">
    <property type="entry name" value="S1_domain"/>
</dbReference>
<keyword evidence="4" id="KW-1185">Reference proteome</keyword>
<dbReference type="PIRSF" id="PIRSF012524">
    <property type="entry name" value="YitL_S1"/>
    <property type="match status" value="1"/>
</dbReference>
<dbReference type="SMART" id="SM00316">
    <property type="entry name" value="S1"/>
    <property type="match status" value="2"/>
</dbReference>
<dbReference type="InterPro" id="IPR012340">
    <property type="entry name" value="NA-bd_OB-fold"/>
</dbReference>
<comment type="similarity">
    <text evidence="1">Belongs to the CvfB family.</text>
</comment>
<dbReference type="InterPro" id="IPR040764">
    <property type="entry name" value="CvfB_WH"/>
</dbReference>
<sequence length="282" mass="32333">MVKIGEYNELKVARKSDFGLFLDAETGSTSDDILLPMKDVEEDTIEIGSTIKVFIYRDSKDRPIATTREPYAKVGDTAYLKVVSNTKIGAFLDFGLERDLFVPIKEQSYLLEPGKKYLFYVYLDKTGRLAATTYIDKILEVLEDEDLLKNELSGTVYGFQSNGTIMVAIENKYQGVILKNECFIKVSQGDVLNNLRFKRKFEDGRIGLTTRKYPKDERVELEHKIYEYLKKNNGFMPYNDKSSPEDIKRVFHESKNYFKNALGGLMKKGLISQDKDGTKLIK</sequence>
<reference evidence="3 4" key="1">
    <citation type="journal article" date="2001" name="J. Bacteriol.">
        <title>Genome sequence and comparative analysis of the solvent-producing bacterium Clostridium acetobutylicum.</title>
        <authorList>
            <person name="Nolling J."/>
            <person name="Breton G."/>
            <person name="Omelchenko M.V."/>
            <person name="Makarova K.S."/>
            <person name="Zeng Q."/>
            <person name="Gibson R."/>
            <person name="Lee H.M."/>
            <person name="Dubois J."/>
            <person name="Qiu D."/>
            <person name="Hitti J."/>
            <person name="Wolf Y.I."/>
            <person name="Tatusov R.L."/>
            <person name="Sabathe F."/>
            <person name="Doucette-Stamm L."/>
            <person name="Soucaille P."/>
            <person name="Daly M.J."/>
            <person name="Bennett G.N."/>
            <person name="Koonin E.V."/>
            <person name="Smith D.R."/>
        </authorList>
    </citation>
    <scope>NUCLEOTIDE SEQUENCE [LARGE SCALE GENOMIC DNA]</scope>
    <source>
        <strain evidence="4">ATCC 824 / DSM 792 / JCM 1419 / LMG 5710 / VKM B-1787</strain>
    </source>
</reference>
<dbReference type="RefSeq" id="WP_010964943.1">
    <property type="nucleotide sequence ID" value="NC_003030.1"/>
</dbReference>
<dbReference type="eggNOG" id="COG2996">
    <property type="taxonomic scope" value="Bacteria"/>
</dbReference>
<dbReference type="OrthoDB" id="9801597at2"/>
<evidence type="ECO:0000313" key="3">
    <source>
        <dbReference type="EMBL" id="AAK79602.1"/>
    </source>
</evidence>
<feature type="domain" description="S1 motif" evidence="2">
    <location>
        <begin position="73"/>
        <end position="134"/>
    </location>
</feature>
<gene>
    <name evidence="3" type="ordered locus">CA_C1635</name>
</gene>
<dbReference type="PANTHER" id="PTHR37296:SF1">
    <property type="entry name" value="CONSERVED VIRULENCE FACTOR B"/>
    <property type="match status" value="1"/>
</dbReference>
<dbReference type="Pfam" id="PF17783">
    <property type="entry name" value="WHD_CvfB"/>
    <property type="match status" value="1"/>
</dbReference>
<accession>Q97IK5</accession>
<dbReference type="GO" id="GO:0003676">
    <property type="term" value="F:nucleic acid binding"/>
    <property type="evidence" value="ECO:0007669"/>
    <property type="project" value="InterPro"/>
</dbReference>
<protein>
    <submittedName>
        <fullName evidence="3">Predicted nucleic acid binding protein, containing 2 S1 domains, YITL B.subtilis ortholog</fullName>
    </submittedName>
</protein>
<dbReference type="AlphaFoldDB" id="Q97IK5"/>